<dbReference type="Pfam" id="PF20789">
    <property type="entry name" value="4HBT_3C"/>
    <property type="match status" value="1"/>
</dbReference>
<keyword evidence="4" id="KW-1185">Reference proteome</keyword>
<gene>
    <name evidence="3" type="ORF">GYA93_08990</name>
</gene>
<proteinExistence type="predicted"/>
<reference evidence="3 4" key="1">
    <citation type="submission" date="2020-01" db="EMBL/GenBank/DDBJ databases">
        <title>Investigation of new actinobacteria for the biodesulphurisation of diesel fuel.</title>
        <authorList>
            <person name="Athi Narayanan S.M."/>
        </authorList>
    </citation>
    <scope>NUCLEOTIDE SEQUENCE [LARGE SCALE GENOMIC DNA]</scope>
    <source>
        <strain evidence="3 4">213E</strain>
    </source>
</reference>
<name>A0A7K3LN85_9ACTN</name>
<evidence type="ECO:0000259" key="1">
    <source>
        <dbReference type="Pfam" id="PF13622"/>
    </source>
</evidence>
<dbReference type="InterPro" id="IPR049449">
    <property type="entry name" value="TesB_ACOT8-like_N"/>
</dbReference>
<evidence type="ECO:0000259" key="2">
    <source>
        <dbReference type="Pfam" id="PF20789"/>
    </source>
</evidence>
<dbReference type="InterPro" id="IPR042171">
    <property type="entry name" value="Acyl-CoA_hotdog"/>
</dbReference>
<dbReference type="Pfam" id="PF13622">
    <property type="entry name" value="4HBT_3"/>
    <property type="match status" value="1"/>
</dbReference>
<evidence type="ECO:0000313" key="3">
    <source>
        <dbReference type="EMBL" id="NDK89712.1"/>
    </source>
</evidence>
<dbReference type="RefSeq" id="WP_053777900.1">
    <property type="nucleotide sequence ID" value="NZ_JAADZU010000022.1"/>
</dbReference>
<dbReference type="InterPro" id="IPR029069">
    <property type="entry name" value="HotDog_dom_sf"/>
</dbReference>
<dbReference type="SUPFAM" id="SSF54637">
    <property type="entry name" value="Thioesterase/thiol ester dehydrase-isomerase"/>
    <property type="match status" value="2"/>
</dbReference>
<feature type="domain" description="Acyl-CoA thioesterase-like C-terminal" evidence="2">
    <location>
        <begin position="132"/>
        <end position="266"/>
    </location>
</feature>
<sequence>MTVIESGVPRVSLAEALADFHPDAEFAIPLGWTQGRTAYGGLTAALAVAAAQRTDGVVLPQLRAAQFAFTAPAASSMTVSARRLREGRSVTSVGVETRSGDSIAAHATLIFSAPRDSAVEHDRIARPDVAGPDDCPGLDGSSSMQPSFAGNFERRVAGGAMPVTGTEVPEIIWWVRHRDASGVDPSVALVALGDSLPPAAMTAFSDVAPISTVLWSIDVCDEIADAAGWFLLRSSSIVSRGGYSYQSMEAWDVQGRLVMTGTQTVAIFA</sequence>
<dbReference type="Gene3D" id="2.40.160.210">
    <property type="entry name" value="Acyl-CoA thioesterase, double hotdog domain"/>
    <property type="match status" value="1"/>
</dbReference>
<protein>
    <submittedName>
        <fullName evidence="3">Thioesterase family protein</fullName>
    </submittedName>
</protein>
<dbReference type="Proteomes" id="UP000466307">
    <property type="component" value="Unassembled WGS sequence"/>
</dbReference>
<dbReference type="InterPro" id="IPR049450">
    <property type="entry name" value="ACOT8-like_C"/>
</dbReference>
<evidence type="ECO:0000313" key="4">
    <source>
        <dbReference type="Proteomes" id="UP000466307"/>
    </source>
</evidence>
<comment type="caution">
    <text evidence="3">The sequence shown here is derived from an EMBL/GenBank/DDBJ whole genome shotgun (WGS) entry which is preliminary data.</text>
</comment>
<feature type="domain" description="Acyl-CoA thioesterase-like N-terminal HotDog" evidence="1">
    <location>
        <begin position="29"/>
        <end position="111"/>
    </location>
</feature>
<dbReference type="EMBL" id="JAADZU010000022">
    <property type="protein sequence ID" value="NDK89712.1"/>
    <property type="molecule type" value="Genomic_DNA"/>
</dbReference>
<dbReference type="AlphaFoldDB" id="A0A7K3LN85"/>
<organism evidence="3 4">
    <name type="scientific">Gordonia desulfuricans</name>
    <dbReference type="NCBI Taxonomy" id="89051"/>
    <lineage>
        <taxon>Bacteria</taxon>
        <taxon>Bacillati</taxon>
        <taxon>Actinomycetota</taxon>
        <taxon>Actinomycetes</taxon>
        <taxon>Mycobacteriales</taxon>
        <taxon>Gordoniaceae</taxon>
        <taxon>Gordonia</taxon>
    </lineage>
</organism>
<accession>A0A7K3LN85</accession>